<comment type="caution">
    <text evidence="3">The sequence shown here is derived from an EMBL/GenBank/DDBJ whole genome shotgun (WGS) entry which is preliminary data.</text>
</comment>
<dbReference type="Proteomes" id="UP000714618">
    <property type="component" value="Unassembled WGS sequence"/>
</dbReference>
<comment type="cofactor">
    <cofactor evidence="1">
        <name>Mg(2+)</name>
        <dbReference type="ChEBI" id="CHEBI:18420"/>
    </cofactor>
</comment>
<organism evidence="3 4">
    <name type="scientific">Aureobasidium mustum</name>
    <dbReference type="NCBI Taxonomy" id="2773714"/>
    <lineage>
        <taxon>Eukaryota</taxon>
        <taxon>Fungi</taxon>
        <taxon>Dikarya</taxon>
        <taxon>Ascomycota</taxon>
        <taxon>Pezizomycotina</taxon>
        <taxon>Dothideomycetes</taxon>
        <taxon>Dothideomycetidae</taxon>
        <taxon>Dothideales</taxon>
        <taxon>Saccotheciaceae</taxon>
        <taxon>Aureobasidium</taxon>
    </lineage>
</organism>
<dbReference type="InterPro" id="IPR013342">
    <property type="entry name" value="Mandelate_racemase_C"/>
</dbReference>
<gene>
    <name evidence="3" type="ORF">AWRI4233_LOCUS9791</name>
</gene>
<accession>A0A9N8KBT5</accession>
<dbReference type="SMART" id="SM00922">
    <property type="entry name" value="MR_MLE"/>
    <property type="match status" value="1"/>
</dbReference>
<proteinExistence type="predicted"/>
<dbReference type="InterPro" id="IPR029017">
    <property type="entry name" value="Enolase-like_N"/>
</dbReference>
<name>A0A9N8KBT5_9PEZI</name>
<reference evidence="3" key="1">
    <citation type="submission" date="2020-06" db="EMBL/GenBank/DDBJ databases">
        <authorList>
            <person name="Onetto C."/>
        </authorList>
    </citation>
    <scope>NUCLEOTIDE SEQUENCE</scope>
</reference>
<dbReference type="SUPFAM" id="SSF51604">
    <property type="entry name" value="Enolase C-terminal domain-like"/>
    <property type="match status" value="1"/>
</dbReference>
<evidence type="ECO:0000313" key="3">
    <source>
        <dbReference type="EMBL" id="CAD0100966.1"/>
    </source>
</evidence>
<keyword evidence="4" id="KW-1185">Reference proteome</keyword>
<dbReference type="InterPro" id="IPR034593">
    <property type="entry name" value="DgoD-like"/>
</dbReference>
<sequence>MAPIKLIEYFRVKPRWLFVKITDEDGRVGWGEGTLEGHTLAVEGALDEIIIRLIGQDAKLNVPLYELLGGKVREKCQVYCWIGGDRPADIENAAKARKEQGLTCVKMNATEDIGWLDDAAVLDATVERLKIVKGLGLNAGLDFHGRLHRPMAKQLAKALEPYRPLFIEEPILVEHPEALKQLAAQTSIPIALGERLYHRWDAKPFFEAGLIDILQPDIAHAGGISETKRLANMAETYDMSLGMHYNTEAGDIDLNTYLKDQSVFAINGGHVAAPTGPGLGIEVDEEMIRKISAETQPWPPKEFFGPDGSIREW</sequence>
<evidence type="ECO:0000256" key="1">
    <source>
        <dbReference type="ARBA" id="ARBA00001946"/>
    </source>
</evidence>
<dbReference type="AlphaFoldDB" id="A0A9N8KBT5"/>
<feature type="domain" description="Mandelate racemase/muconate lactonizing enzyme C-terminal" evidence="2">
    <location>
        <begin position="87"/>
        <end position="189"/>
    </location>
</feature>
<dbReference type="SFLD" id="SFLDS00001">
    <property type="entry name" value="Enolase"/>
    <property type="match status" value="1"/>
</dbReference>
<dbReference type="PANTHER" id="PTHR48080">
    <property type="entry name" value="D-GALACTONATE DEHYDRATASE-RELATED"/>
    <property type="match status" value="1"/>
</dbReference>
<dbReference type="InterPro" id="IPR029065">
    <property type="entry name" value="Enolase_C-like"/>
</dbReference>
<dbReference type="OrthoDB" id="2579025at2759"/>
<dbReference type="PANTHER" id="PTHR48080:SF2">
    <property type="entry name" value="D-GALACTONATE DEHYDRATASE"/>
    <property type="match status" value="1"/>
</dbReference>
<dbReference type="SUPFAM" id="SSF54826">
    <property type="entry name" value="Enolase N-terminal domain-like"/>
    <property type="match status" value="1"/>
</dbReference>
<dbReference type="EMBL" id="CAIJEO010000013">
    <property type="protein sequence ID" value="CAD0100966.1"/>
    <property type="molecule type" value="Genomic_DNA"/>
</dbReference>
<dbReference type="Gene3D" id="3.30.390.10">
    <property type="entry name" value="Enolase-like, N-terminal domain"/>
    <property type="match status" value="1"/>
</dbReference>
<evidence type="ECO:0000259" key="2">
    <source>
        <dbReference type="SMART" id="SM00922"/>
    </source>
</evidence>
<dbReference type="InterPro" id="IPR036849">
    <property type="entry name" value="Enolase-like_C_sf"/>
</dbReference>
<dbReference type="Gene3D" id="3.20.20.120">
    <property type="entry name" value="Enolase-like C-terminal domain"/>
    <property type="match status" value="1"/>
</dbReference>
<evidence type="ECO:0000313" key="4">
    <source>
        <dbReference type="Proteomes" id="UP000714618"/>
    </source>
</evidence>
<protein>
    <recommendedName>
        <fullName evidence="2">Mandelate racemase/muconate lactonizing enzyme C-terminal domain-containing protein</fullName>
    </recommendedName>
</protein>
<dbReference type="Pfam" id="PF13378">
    <property type="entry name" value="MR_MLE_C"/>
    <property type="match status" value="1"/>
</dbReference>